<evidence type="ECO:0000313" key="2">
    <source>
        <dbReference type="EMBL" id="PHT30900.1"/>
    </source>
</evidence>
<accession>A0A2G2VD42</accession>
<reference evidence="3" key="2">
    <citation type="journal article" date="2017" name="J. Anim. Genet.">
        <title>Multiple reference genome sequences of hot pepper reveal the massive evolution of plant disease resistance genes by retroduplication.</title>
        <authorList>
            <person name="Kim S."/>
            <person name="Park J."/>
            <person name="Yeom S.-I."/>
            <person name="Kim Y.-M."/>
            <person name="Seo E."/>
            <person name="Kim K.-T."/>
            <person name="Kim M.-S."/>
            <person name="Lee J.M."/>
            <person name="Cheong K."/>
            <person name="Shin H.-S."/>
            <person name="Kim S.-B."/>
            <person name="Han K."/>
            <person name="Lee J."/>
            <person name="Park M."/>
            <person name="Lee H.-A."/>
            <person name="Lee H.-Y."/>
            <person name="Lee Y."/>
            <person name="Oh S."/>
            <person name="Lee J.H."/>
            <person name="Choi E."/>
            <person name="Choi E."/>
            <person name="Lee S.E."/>
            <person name="Jeon J."/>
            <person name="Kim H."/>
            <person name="Choi G."/>
            <person name="Song H."/>
            <person name="Lee J."/>
            <person name="Lee S.-C."/>
            <person name="Kwon J.-K."/>
            <person name="Lee H.-Y."/>
            <person name="Koo N."/>
            <person name="Hong Y."/>
            <person name="Kim R.W."/>
            <person name="Kang W.-H."/>
            <person name="Huh J.H."/>
            <person name="Kang B.-C."/>
            <person name="Yang T.-J."/>
            <person name="Lee Y.-H."/>
            <person name="Bennetzen J.L."/>
            <person name="Choi D."/>
        </authorList>
    </citation>
    <scope>NUCLEOTIDE SEQUENCE [LARGE SCALE GENOMIC DNA]</scope>
    <source>
        <strain evidence="3">cv. PBC81</strain>
    </source>
</reference>
<dbReference type="PANTHER" id="PTHR47273">
    <property type="entry name" value="EXPRESSED PROTEIN"/>
    <property type="match status" value="1"/>
</dbReference>
<dbReference type="OrthoDB" id="744797at2759"/>
<dbReference type="STRING" id="33114.A0A2G2VD42"/>
<feature type="signal peptide" evidence="1">
    <location>
        <begin position="1"/>
        <end position="24"/>
    </location>
</feature>
<sequence length="167" mass="18590">MIIQESIVIILVSLFLIMPISTWAINNPLVEFSSREELAKIAGYGEEKISTVYLHGTLLCHHHPLPGASVAIFCGPNGPGQVTRSSWAKNITDENGDFIIDVPSHLHANIHNPNLCYIKILHIPKEYSLCDHQRKKFTLKSSNIVRSIDGLRVYATPMIHLNPKASS</sequence>
<evidence type="ECO:0000313" key="3">
    <source>
        <dbReference type="Proteomes" id="UP000224567"/>
    </source>
</evidence>
<evidence type="ECO:0000256" key="1">
    <source>
        <dbReference type="SAM" id="SignalP"/>
    </source>
</evidence>
<keyword evidence="1" id="KW-0732">Signal</keyword>
<dbReference type="EMBL" id="MLFT02000012">
    <property type="protein sequence ID" value="PHT30900.1"/>
    <property type="molecule type" value="Genomic_DNA"/>
</dbReference>
<feature type="chain" id="PRO_5013673166" description="Pollen Ole e 1 allergen and extensin family protein" evidence="1">
    <location>
        <begin position="25"/>
        <end position="167"/>
    </location>
</feature>
<name>A0A2G2VD42_CAPBA</name>
<evidence type="ECO:0008006" key="4">
    <source>
        <dbReference type="Google" id="ProtNLM"/>
    </source>
</evidence>
<gene>
    <name evidence="2" type="ORF">CQW23_27237</name>
</gene>
<protein>
    <recommendedName>
        <fullName evidence="4">Pollen Ole e 1 allergen and extensin family protein</fullName>
    </recommendedName>
</protein>
<dbReference type="Proteomes" id="UP000224567">
    <property type="component" value="Unassembled WGS sequence"/>
</dbReference>
<dbReference type="Pfam" id="PF01190">
    <property type="entry name" value="Pollen_Ole_e_1"/>
    <property type="match status" value="1"/>
</dbReference>
<organism evidence="2 3">
    <name type="scientific">Capsicum baccatum</name>
    <name type="common">Peruvian pepper</name>
    <dbReference type="NCBI Taxonomy" id="33114"/>
    <lineage>
        <taxon>Eukaryota</taxon>
        <taxon>Viridiplantae</taxon>
        <taxon>Streptophyta</taxon>
        <taxon>Embryophyta</taxon>
        <taxon>Tracheophyta</taxon>
        <taxon>Spermatophyta</taxon>
        <taxon>Magnoliopsida</taxon>
        <taxon>eudicotyledons</taxon>
        <taxon>Gunneridae</taxon>
        <taxon>Pentapetalae</taxon>
        <taxon>asterids</taxon>
        <taxon>lamiids</taxon>
        <taxon>Solanales</taxon>
        <taxon>Solanaceae</taxon>
        <taxon>Solanoideae</taxon>
        <taxon>Capsiceae</taxon>
        <taxon>Capsicum</taxon>
    </lineage>
</organism>
<proteinExistence type="predicted"/>
<reference evidence="2 3" key="1">
    <citation type="journal article" date="2017" name="Genome Biol.">
        <title>New reference genome sequences of hot pepper reveal the massive evolution of plant disease-resistance genes by retroduplication.</title>
        <authorList>
            <person name="Kim S."/>
            <person name="Park J."/>
            <person name="Yeom S.I."/>
            <person name="Kim Y.M."/>
            <person name="Seo E."/>
            <person name="Kim K.T."/>
            <person name="Kim M.S."/>
            <person name="Lee J.M."/>
            <person name="Cheong K."/>
            <person name="Shin H.S."/>
            <person name="Kim S.B."/>
            <person name="Han K."/>
            <person name="Lee J."/>
            <person name="Park M."/>
            <person name="Lee H.A."/>
            <person name="Lee H.Y."/>
            <person name="Lee Y."/>
            <person name="Oh S."/>
            <person name="Lee J.H."/>
            <person name="Choi E."/>
            <person name="Choi E."/>
            <person name="Lee S.E."/>
            <person name="Jeon J."/>
            <person name="Kim H."/>
            <person name="Choi G."/>
            <person name="Song H."/>
            <person name="Lee J."/>
            <person name="Lee S.C."/>
            <person name="Kwon J.K."/>
            <person name="Lee H.Y."/>
            <person name="Koo N."/>
            <person name="Hong Y."/>
            <person name="Kim R.W."/>
            <person name="Kang W.H."/>
            <person name="Huh J.H."/>
            <person name="Kang B.C."/>
            <person name="Yang T.J."/>
            <person name="Lee Y.H."/>
            <person name="Bennetzen J.L."/>
            <person name="Choi D."/>
        </authorList>
    </citation>
    <scope>NUCLEOTIDE SEQUENCE [LARGE SCALE GENOMIC DNA]</scope>
    <source>
        <strain evidence="3">cv. PBC81</strain>
    </source>
</reference>
<keyword evidence="3" id="KW-1185">Reference proteome</keyword>
<comment type="caution">
    <text evidence="2">The sequence shown here is derived from an EMBL/GenBank/DDBJ whole genome shotgun (WGS) entry which is preliminary data.</text>
</comment>
<dbReference type="AlphaFoldDB" id="A0A2G2VD42"/>
<dbReference type="PANTHER" id="PTHR47273:SF6">
    <property type="entry name" value="POLLEN OLE E 1 ALLERGEN AND EXTENSIN FAMILY PROTEIN"/>
    <property type="match status" value="1"/>
</dbReference>